<evidence type="ECO:0000313" key="3">
    <source>
        <dbReference type="EMBL" id="TQM24299.1"/>
    </source>
</evidence>
<feature type="transmembrane region" description="Helical" evidence="2">
    <location>
        <begin position="6"/>
        <end position="33"/>
    </location>
</feature>
<dbReference type="SUPFAM" id="SSF56645">
    <property type="entry name" value="Acyl-CoA dehydrogenase NM domain-like"/>
    <property type="match status" value="1"/>
</dbReference>
<keyword evidence="2" id="KW-0472">Membrane</keyword>
<dbReference type="RefSeq" id="WP_141895319.1">
    <property type="nucleotide sequence ID" value="NZ_BAABLH010000016.1"/>
</dbReference>
<keyword evidence="4" id="KW-1185">Reference proteome</keyword>
<gene>
    <name evidence="3" type="ORF">FB391_2812</name>
</gene>
<dbReference type="GO" id="GO:0016627">
    <property type="term" value="F:oxidoreductase activity, acting on the CH-CH group of donors"/>
    <property type="evidence" value="ECO:0007669"/>
    <property type="project" value="InterPro"/>
</dbReference>
<dbReference type="InterPro" id="IPR009100">
    <property type="entry name" value="AcylCoA_DH/oxidase_NM_dom_sf"/>
</dbReference>
<evidence type="ECO:0000256" key="1">
    <source>
        <dbReference type="SAM" id="MobiDB-lite"/>
    </source>
</evidence>
<organism evidence="3 4">
    <name type="scientific">Microbacterium kyungheense</name>
    <dbReference type="NCBI Taxonomy" id="1263636"/>
    <lineage>
        <taxon>Bacteria</taxon>
        <taxon>Bacillati</taxon>
        <taxon>Actinomycetota</taxon>
        <taxon>Actinomycetes</taxon>
        <taxon>Micrococcales</taxon>
        <taxon>Microbacteriaceae</taxon>
        <taxon>Microbacterium</taxon>
    </lineage>
</organism>
<keyword evidence="2" id="KW-1133">Transmembrane helix</keyword>
<feature type="region of interest" description="Disordered" evidence="1">
    <location>
        <begin position="39"/>
        <end position="84"/>
    </location>
</feature>
<dbReference type="AlphaFoldDB" id="A0A543ES04"/>
<evidence type="ECO:0000313" key="4">
    <source>
        <dbReference type="Proteomes" id="UP000320235"/>
    </source>
</evidence>
<name>A0A543ES04_9MICO</name>
<dbReference type="Proteomes" id="UP000320235">
    <property type="component" value="Unassembled WGS sequence"/>
</dbReference>
<dbReference type="Gene3D" id="2.40.110.10">
    <property type="entry name" value="Butyryl-CoA Dehydrogenase, subunit A, domain 2"/>
    <property type="match status" value="1"/>
</dbReference>
<keyword evidence="2" id="KW-0812">Transmembrane</keyword>
<dbReference type="EMBL" id="VFPE01000004">
    <property type="protein sequence ID" value="TQM24299.1"/>
    <property type="molecule type" value="Genomic_DNA"/>
</dbReference>
<accession>A0A543ES04</accession>
<dbReference type="OrthoDB" id="3404950at2"/>
<sequence>MTTDALITLVAVMVGLLLLIALVGGTVVAVLLWRRQRRRHPRPARTAAGRQTPATPASAAGAAAPRRERRATTEPVPKGDVPADDPRILALGLEAPTSTDAVFRNLEKIKPLLREEAAESDRIARTTPLAGRAMRSAGLFLWCFPAERGGLDASHADRLEAAAQVARIDAGMSWTMVILSSHGDCVAYLDDEACATLYPTADIPTVYSAVPFARAVEIDAQTYRIEPARWRLGSGGYHAERWIGGAKVWDSAGNPVIDEATGWQKVIGAWLPEDKVRQIDDWDPLGVRSSGSSSYELVEAVDIPRTHTYNDTRDLRPFRFPFFGIAMGIAQHLVDLTVETLRSPRAEPADAYAASVLGDALASLDMLVLGLRGYASYIDEAREGRTSRALTVDESNWIHSGGVPVRDLLLKIRDITADLSGTRYVPAGSEFARALRDIDVILAHVLFRLTITPGKRERVQGVLAGSAPLGVWESGWPVRFPADDDAAGSGE</sequence>
<comment type="caution">
    <text evidence="3">The sequence shown here is derived from an EMBL/GenBank/DDBJ whole genome shotgun (WGS) entry which is preliminary data.</text>
</comment>
<dbReference type="InterPro" id="IPR046373">
    <property type="entry name" value="Acyl-CoA_Oxase/DH_mid-dom_sf"/>
</dbReference>
<dbReference type="Gene3D" id="1.10.540.10">
    <property type="entry name" value="Acyl-CoA dehydrogenase/oxidase, N-terminal domain"/>
    <property type="match status" value="1"/>
</dbReference>
<dbReference type="InterPro" id="IPR037069">
    <property type="entry name" value="AcylCoA_DH/ox_N_sf"/>
</dbReference>
<dbReference type="Gene3D" id="1.20.140.10">
    <property type="entry name" value="Butyryl-CoA Dehydrogenase, subunit A, domain 3"/>
    <property type="match status" value="1"/>
</dbReference>
<dbReference type="GO" id="GO:0050660">
    <property type="term" value="F:flavin adenine dinucleotide binding"/>
    <property type="evidence" value="ECO:0007669"/>
    <property type="project" value="InterPro"/>
</dbReference>
<proteinExistence type="predicted"/>
<protein>
    <recommendedName>
        <fullName evidence="5">Alkylation response protein AidB-like acyl-CoA dehydrogenase</fullName>
    </recommendedName>
</protein>
<evidence type="ECO:0000256" key="2">
    <source>
        <dbReference type="SAM" id="Phobius"/>
    </source>
</evidence>
<evidence type="ECO:0008006" key="5">
    <source>
        <dbReference type="Google" id="ProtNLM"/>
    </source>
</evidence>
<reference evidence="3 4" key="1">
    <citation type="submission" date="2019-06" db="EMBL/GenBank/DDBJ databases">
        <title>Sequencing the genomes of 1000 actinobacteria strains.</title>
        <authorList>
            <person name="Klenk H.-P."/>
        </authorList>
    </citation>
    <scope>NUCLEOTIDE SEQUENCE [LARGE SCALE GENOMIC DNA]</scope>
    <source>
        <strain evidence="3 4">DSM 105492</strain>
    </source>
</reference>
<feature type="compositionally biased region" description="Low complexity" evidence="1">
    <location>
        <begin position="44"/>
        <end position="64"/>
    </location>
</feature>